<dbReference type="Proteomes" id="UP000323506">
    <property type="component" value="Chromosome A02"/>
</dbReference>
<protein>
    <submittedName>
        <fullName evidence="1">Uncharacterized protein</fullName>
    </submittedName>
</protein>
<organism evidence="1 2">
    <name type="scientific">Gossypium darwinii</name>
    <name type="common">Darwin's cotton</name>
    <name type="synonym">Gossypium barbadense var. darwinii</name>
    <dbReference type="NCBI Taxonomy" id="34276"/>
    <lineage>
        <taxon>Eukaryota</taxon>
        <taxon>Viridiplantae</taxon>
        <taxon>Streptophyta</taxon>
        <taxon>Embryophyta</taxon>
        <taxon>Tracheophyta</taxon>
        <taxon>Spermatophyta</taxon>
        <taxon>Magnoliopsida</taxon>
        <taxon>eudicotyledons</taxon>
        <taxon>Gunneridae</taxon>
        <taxon>Pentapetalae</taxon>
        <taxon>rosids</taxon>
        <taxon>malvids</taxon>
        <taxon>Malvales</taxon>
        <taxon>Malvaceae</taxon>
        <taxon>Malvoideae</taxon>
        <taxon>Gossypium</taxon>
    </lineage>
</organism>
<reference evidence="1 2" key="1">
    <citation type="submission" date="2019-06" db="EMBL/GenBank/DDBJ databases">
        <title>WGS assembly of Gossypium darwinii.</title>
        <authorList>
            <person name="Chen Z.J."/>
            <person name="Sreedasyam A."/>
            <person name="Ando A."/>
            <person name="Song Q."/>
            <person name="De L."/>
            <person name="Hulse-Kemp A."/>
            <person name="Ding M."/>
            <person name="Ye W."/>
            <person name="Kirkbride R."/>
            <person name="Jenkins J."/>
            <person name="Plott C."/>
            <person name="Lovell J."/>
            <person name="Lin Y.-M."/>
            <person name="Vaughn R."/>
            <person name="Liu B."/>
            <person name="Li W."/>
            <person name="Simpson S."/>
            <person name="Scheffler B."/>
            <person name="Saski C."/>
            <person name="Grover C."/>
            <person name="Hu G."/>
            <person name="Conover J."/>
            <person name="Carlson J."/>
            <person name="Shu S."/>
            <person name="Boston L."/>
            <person name="Williams M."/>
            <person name="Peterson D."/>
            <person name="Mcgee K."/>
            <person name="Jones D."/>
            <person name="Wendel J."/>
            <person name="Stelly D."/>
            <person name="Grimwood J."/>
            <person name="Schmutz J."/>
        </authorList>
    </citation>
    <scope>NUCLEOTIDE SEQUENCE [LARGE SCALE GENOMIC DNA]</scope>
    <source>
        <strain evidence="1">1808015.09</strain>
    </source>
</reference>
<evidence type="ECO:0000313" key="1">
    <source>
        <dbReference type="EMBL" id="TYH27794.1"/>
    </source>
</evidence>
<gene>
    <name evidence="1" type="ORF">ES288_A02G096900v1</name>
</gene>
<dbReference type="AlphaFoldDB" id="A0A5D2HC21"/>
<keyword evidence="2" id="KW-1185">Reference proteome</keyword>
<dbReference type="EMBL" id="CM017689">
    <property type="protein sequence ID" value="TYH27794.1"/>
    <property type="molecule type" value="Genomic_DNA"/>
</dbReference>
<accession>A0A5D2HC21</accession>
<name>A0A5D2HC21_GOSDA</name>
<proteinExistence type="predicted"/>
<sequence length="88" mass="10193">MNPMTVFTLQKMQFLRKLMVIHNRGFSYDGARDGGSQRLKYIFYSFRALGLLSRRYRFSMKSSKCVGPAVGFIQPHCSVYNIDFVKLA</sequence>
<evidence type="ECO:0000313" key="2">
    <source>
        <dbReference type="Proteomes" id="UP000323506"/>
    </source>
</evidence>